<accession>A0A507D3R0</accession>
<gene>
    <name evidence="3" type="ORF">SeLEV6574_g03551</name>
</gene>
<dbReference type="AlphaFoldDB" id="A0A507D3R0"/>
<sequence>MGLIPCDRCGKACSSIHGIRTHKAASKCVDRLSPTATSLPVATSSSSSSATSSPPPTYTAPRPSSPSPSLESHVTNEATSECESLKTLLLYHHIKVNEKALRGQMASIFSDAAEMVATEFLKHPTEKTLLNFLLLPKAGLGLGLMEADKPTNVILKEFPMIILTPPDREKKTSKKLEGKHPRGRARAFSTTSNPRAGPSPSNDDLMEALRTFPTDTAPGLSELDRMDTPGIITKNLSSNPPPDNAKDLFTWYFDHLPLFNCTKCNHFTSRSRARMNQEYAVAAAHKILVAKNFVSLIHSSHNHQLAGQHLTRVTCRSMHHNRHHQSISIRLTLIELWLEKNLLLQFVNRSNINRVHKVLPWSKSPGPSGVEYAHYKASPTLQKMLILLLRITIVCMPPDSWKHLLAVPIFKNKGSPTDLANYRLIGLLEVERRIFEKLLVLYISDRNILPATQCGFRKQHSTLTAVLTLDYIMRKRKQRGKKIGVAFVDVKAAFDGVYRP</sequence>
<dbReference type="Proteomes" id="UP000320475">
    <property type="component" value="Unassembled WGS sequence"/>
</dbReference>
<dbReference type="PANTHER" id="PTHR19446">
    <property type="entry name" value="REVERSE TRANSCRIPTASES"/>
    <property type="match status" value="1"/>
</dbReference>
<feature type="compositionally biased region" description="Basic and acidic residues" evidence="1">
    <location>
        <begin position="166"/>
        <end position="180"/>
    </location>
</feature>
<feature type="region of interest" description="Disordered" evidence="1">
    <location>
        <begin position="166"/>
        <end position="202"/>
    </location>
</feature>
<evidence type="ECO:0000313" key="3">
    <source>
        <dbReference type="EMBL" id="TPX45925.1"/>
    </source>
</evidence>
<dbReference type="InterPro" id="IPR000477">
    <property type="entry name" value="RT_dom"/>
</dbReference>
<dbReference type="EMBL" id="QEAM01000122">
    <property type="protein sequence ID" value="TPX45925.1"/>
    <property type="molecule type" value="Genomic_DNA"/>
</dbReference>
<organism evidence="3 4">
    <name type="scientific">Synchytrium endobioticum</name>
    <dbReference type="NCBI Taxonomy" id="286115"/>
    <lineage>
        <taxon>Eukaryota</taxon>
        <taxon>Fungi</taxon>
        <taxon>Fungi incertae sedis</taxon>
        <taxon>Chytridiomycota</taxon>
        <taxon>Chytridiomycota incertae sedis</taxon>
        <taxon>Chytridiomycetes</taxon>
        <taxon>Synchytriales</taxon>
        <taxon>Synchytriaceae</taxon>
        <taxon>Synchytrium</taxon>
    </lineage>
</organism>
<evidence type="ECO:0000256" key="1">
    <source>
        <dbReference type="SAM" id="MobiDB-lite"/>
    </source>
</evidence>
<comment type="caution">
    <text evidence="3">The sequence shown here is derived from an EMBL/GenBank/DDBJ whole genome shotgun (WGS) entry which is preliminary data.</text>
</comment>
<feature type="compositionally biased region" description="Pro residues" evidence="1">
    <location>
        <begin position="53"/>
        <end position="66"/>
    </location>
</feature>
<dbReference type="Pfam" id="PF00078">
    <property type="entry name" value="RVT_1"/>
    <property type="match status" value="1"/>
</dbReference>
<protein>
    <recommendedName>
        <fullName evidence="2">Reverse transcriptase domain-containing protein</fullName>
    </recommendedName>
</protein>
<name>A0A507D3R0_9FUNG</name>
<feature type="region of interest" description="Disordered" evidence="1">
    <location>
        <begin position="38"/>
        <end position="77"/>
    </location>
</feature>
<feature type="compositionally biased region" description="Polar residues" evidence="1">
    <location>
        <begin position="188"/>
        <end position="202"/>
    </location>
</feature>
<dbReference type="VEuPathDB" id="FungiDB:SeMB42_g06309"/>
<proteinExistence type="predicted"/>
<dbReference type="OrthoDB" id="425681at2759"/>
<reference evidence="3 4" key="1">
    <citation type="journal article" date="2019" name="Sci. Rep.">
        <title>Comparative genomics of chytrid fungi reveal insights into the obligate biotrophic and pathogenic lifestyle of Synchytrium endobioticum.</title>
        <authorList>
            <person name="van de Vossenberg B.T.L.H."/>
            <person name="Warris S."/>
            <person name="Nguyen H.D.T."/>
            <person name="van Gent-Pelzer M.P.E."/>
            <person name="Joly D.L."/>
            <person name="van de Geest H.C."/>
            <person name="Bonants P.J.M."/>
            <person name="Smith D.S."/>
            <person name="Levesque C.A."/>
            <person name="van der Lee T.A.J."/>
        </authorList>
    </citation>
    <scope>NUCLEOTIDE SEQUENCE [LARGE SCALE GENOMIC DNA]</scope>
    <source>
        <strain evidence="3 4">LEV6574</strain>
    </source>
</reference>
<evidence type="ECO:0000259" key="2">
    <source>
        <dbReference type="Pfam" id="PF00078"/>
    </source>
</evidence>
<feature type="compositionally biased region" description="Low complexity" evidence="1">
    <location>
        <begin position="38"/>
        <end position="52"/>
    </location>
</feature>
<feature type="domain" description="Reverse transcriptase" evidence="2">
    <location>
        <begin position="415"/>
        <end position="497"/>
    </location>
</feature>
<evidence type="ECO:0000313" key="4">
    <source>
        <dbReference type="Proteomes" id="UP000320475"/>
    </source>
</evidence>